<evidence type="ECO:0000256" key="1">
    <source>
        <dbReference type="SAM" id="MobiDB-lite"/>
    </source>
</evidence>
<organism evidence="2 3">
    <name type="scientific">Xaviernesmea oryzae</name>
    <dbReference type="NCBI Taxonomy" id="464029"/>
    <lineage>
        <taxon>Bacteria</taxon>
        <taxon>Pseudomonadati</taxon>
        <taxon>Pseudomonadota</taxon>
        <taxon>Alphaproteobacteria</taxon>
        <taxon>Hyphomicrobiales</taxon>
        <taxon>Rhizobiaceae</taxon>
        <taxon>Rhizobium/Agrobacterium group</taxon>
        <taxon>Xaviernesmea</taxon>
    </lineage>
</organism>
<dbReference type="STRING" id="464029.SAMN02982989_3599"/>
<reference evidence="3" key="1">
    <citation type="submission" date="2017-04" db="EMBL/GenBank/DDBJ databases">
        <authorList>
            <person name="Varghese N."/>
            <person name="Submissions S."/>
        </authorList>
    </citation>
    <scope>NUCLEOTIDE SEQUENCE [LARGE SCALE GENOMIC DNA]</scope>
    <source>
        <strain evidence="3">B4P</strain>
    </source>
</reference>
<feature type="compositionally biased region" description="Pro residues" evidence="1">
    <location>
        <begin position="54"/>
        <end position="76"/>
    </location>
</feature>
<dbReference type="Proteomes" id="UP000192903">
    <property type="component" value="Unassembled WGS sequence"/>
</dbReference>
<keyword evidence="3" id="KW-1185">Reference proteome</keyword>
<gene>
    <name evidence="2" type="ORF">SAMN02982989_3599</name>
</gene>
<accession>A0A1X7GDH5</accession>
<sequence length="416" mass="44561">MTITGVTEAGLADVLFTIRLSGMTVTSIEKAGDGTYTVVYGPGTGAASTRQPNPEVPRPPTQPPVPNMDDPTPPPAGSAGEFVHARPIAPRTILYVDAQGREQIREGGSRSWRNCNPGNIRKGDFSINCGAIGNDGSFAVFPDEATGMAAIVSLLKTAAYSRLTLKDAIFRYAPPGDGNNSQEYADFIHRETGIALATVLSTLSERDRRKVAQTIQKIEGWTKGTVRPNAPPAPLIGRTPDVLSSAASASNGWMAIARREAALPAQERSEWSDPGENPRILLYFEVAAPWFDPVGGDEVDWCAAFINYCLVTSGQMGTNHPGARSFFWNKNNQFKLLPAPAFGAIGVRRYAPFDDASWSAGSGHVGFVTGWTPNSVTLLGGNQSNTVREMTFPLVEKDSSGAVVSEFVAWMMPVIV</sequence>
<dbReference type="EMBL" id="FXAF01000011">
    <property type="protein sequence ID" value="SMF67654.1"/>
    <property type="molecule type" value="Genomic_DNA"/>
</dbReference>
<dbReference type="AlphaFoldDB" id="A0A1X7GDH5"/>
<protein>
    <submittedName>
        <fullName evidence="2">TIGR02594 family protein</fullName>
    </submittedName>
</protein>
<proteinExistence type="predicted"/>
<evidence type="ECO:0000313" key="2">
    <source>
        <dbReference type="EMBL" id="SMF67654.1"/>
    </source>
</evidence>
<feature type="region of interest" description="Disordered" evidence="1">
    <location>
        <begin position="42"/>
        <end position="80"/>
    </location>
</feature>
<dbReference type="RefSeq" id="WP_234811303.1">
    <property type="nucleotide sequence ID" value="NZ_FXAF01000011.1"/>
</dbReference>
<name>A0A1X7GDH5_9HYPH</name>
<evidence type="ECO:0000313" key="3">
    <source>
        <dbReference type="Proteomes" id="UP000192903"/>
    </source>
</evidence>